<gene>
    <name evidence="1" type="ORF">BTE48_16930</name>
</gene>
<proteinExistence type="predicted"/>
<dbReference type="RefSeq" id="WP_139776737.1">
    <property type="nucleotide sequence ID" value="NZ_MTSM01000234.1"/>
</dbReference>
<dbReference type="InterPro" id="IPR012292">
    <property type="entry name" value="Globin/Proto"/>
</dbReference>
<protein>
    <submittedName>
        <fullName evidence="1">Uncharacterized protein</fullName>
    </submittedName>
</protein>
<dbReference type="GO" id="GO:0019825">
    <property type="term" value="F:oxygen binding"/>
    <property type="evidence" value="ECO:0007669"/>
    <property type="project" value="InterPro"/>
</dbReference>
<dbReference type="Proteomes" id="UP000191418">
    <property type="component" value="Unassembled WGS sequence"/>
</dbReference>
<comment type="caution">
    <text evidence="1">The sequence shown here is derived from an EMBL/GenBank/DDBJ whole genome shotgun (WGS) entry which is preliminary data.</text>
</comment>
<accession>A0A1V4SZZ8</accession>
<dbReference type="EMBL" id="MTSM01000234">
    <property type="protein sequence ID" value="OPX53923.1"/>
    <property type="molecule type" value="Genomic_DNA"/>
</dbReference>
<dbReference type="GO" id="GO:0020037">
    <property type="term" value="F:heme binding"/>
    <property type="evidence" value="ECO:0007669"/>
    <property type="project" value="InterPro"/>
</dbReference>
<dbReference type="AlphaFoldDB" id="A0A1V4SZZ8"/>
<feature type="non-terminal residue" evidence="1">
    <location>
        <position position="64"/>
    </location>
</feature>
<organism evidence="1 2">
    <name type="scientific">Oceanospirillum multiglobuliferum</name>
    <dbReference type="NCBI Taxonomy" id="64969"/>
    <lineage>
        <taxon>Bacteria</taxon>
        <taxon>Pseudomonadati</taxon>
        <taxon>Pseudomonadota</taxon>
        <taxon>Gammaproteobacteria</taxon>
        <taxon>Oceanospirillales</taxon>
        <taxon>Oceanospirillaceae</taxon>
        <taxon>Oceanospirillum</taxon>
    </lineage>
</organism>
<sequence length="64" mass="6987">MPGQAESSESLALMHQMGLSSGAIERRKEIVGLAPADLTRIETIKDVVLRQLDDYASAFFDHLG</sequence>
<reference evidence="1 2" key="1">
    <citation type="submission" date="2017-01" db="EMBL/GenBank/DDBJ databases">
        <title>Genome Sequencing of a Marine Spirillum, Oceanospirillum multiglobuliferum ATCC 33336, from Japan.</title>
        <authorList>
            <person name="Carney J.G."/>
            <person name="Trachtenberg A.M."/>
            <person name="Rheaume B.A."/>
            <person name="Linnane J.D."/>
            <person name="Pitts N.L."/>
            <person name="Mykles D.L."/>
            <person name="Maclea K.S."/>
        </authorList>
    </citation>
    <scope>NUCLEOTIDE SEQUENCE [LARGE SCALE GENOMIC DNA]</scope>
    <source>
        <strain evidence="1 2">ATCC 33336</strain>
    </source>
</reference>
<evidence type="ECO:0000313" key="1">
    <source>
        <dbReference type="EMBL" id="OPX53923.1"/>
    </source>
</evidence>
<evidence type="ECO:0000313" key="2">
    <source>
        <dbReference type="Proteomes" id="UP000191418"/>
    </source>
</evidence>
<dbReference type="Gene3D" id="1.10.490.10">
    <property type="entry name" value="Globins"/>
    <property type="match status" value="1"/>
</dbReference>
<keyword evidence="2" id="KW-1185">Reference proteome</keyword>
<name>A0A1V4SZZ8_9GAMM</name>